<reference evidence="7" key="1">
    <citation type="submission" date="2018-06" db="EMBL/GenBank/DDBJ databases">
        <authorList>
            <person name="Zhirakovskaya E."/>
        </authorList>
    </citation>
    <scope>NUCLEOTIDE SEQUENCE</scope>
</reference>
<keyword evidence="3 6" id="KW-0812">Transmembrane</keyword>
<name>A0A3B0YU50_9ZZZZ</name>
<sequence length="176" mass="19648">MKETLSLTMLTRDSVMTPLRTGWLRAVLFVLLWWILTDGAMGSWLVGVPVILFSTWVSMMLLPPFSWSLTGIARFVPFFLWRSLRGGVDVARRALHPQLPISPGLFDYRFRLPPGPPRVFMANTVSLLPGTLSVGLDEEHLCVHVLDETGTFAEELKVLEMHVAGVFGLVLAGNEE</sequence>
<dbReference type="GO" id="GO:0008324">
    <property type="term" value="F:monoatomic cation transmembrane transporter activity"/>
    <property type="evidence" value="ECO:0007669"/>
    <property type="project" value="InterPro"/>
</dbReference>
<dbReference type="AlphaFoldDB" id="A0A3B0YU50"/>
<keyword evidence="4 6" id="KW-1133">Transmembrane helix</keyword>
<keyword evidence="2" id="KW-1003">Cell membrane</keyword>
<proteinExistence type="predicted"/>
<evidence type="ECO:0000256" key="3">
    <source>
        <dbReference type="ARBA" id="ARBA00022692"/>
    </source>
</evidence>
<accession>A0A3B0YU50</accession>
<protein>
    <recommendedName>
        <fullName evidence="8">Na(+) H(+) antiporter subunit E</fullName>
    </recommendedName>
</protein>
<comment type="subcellular location">
    <subcellularLocation>
        <location evidence="1">Cell membrane</location>
        <topology evidence="1">Multi-pass membrane protein</topology>
    </subcellularLocation>
</comment>
<evidence type="ECO:0000256" key="6">
    <source>
        <dbReference type="SAM" id="Phobius"/>
    </source>
</evidence>
<dbReference type="PANTHER" id="PTHR34584">
    <property type="entry name" value="NA(+)/H(+) ANTIPORTER SUBUNIT E1"/>
    <property type="match status" value="1"/>
</dbReference>
<feature type="transmembrane region" description="Helical" evidence="6">
    <location>
        <begin position="21"/>
        <end position="36"/>
    </location>
</feature>
<evidence type="ECO:0000256" key="1">
    <source>
        <dbReference type="ARBA" id="ARBA00004651"/>
    </source>
</evidence>
<feature type="transmembrane region" description="Helical" evidence="6">
    <location>
        <begin position="42"/>
        <end position="62"/>
    </location>
</feature>
<dbReference type="InterPro" id="IPR002758">
    <property type="entry name" value="Cation_antiport_E"/>
</dbReference>
<organism evidence="7">
    <name type="scientific">hydrothermal vent metagenome</name>
    <dbReference type="NCBI Taxonomy" id="652676"/>
    <lineage>
        <taxon>unclassified sequences</taxon>
        <taxon>metagenomes</taxon>
        <taxon>ecological metagenomes</taxon>
    </lineage>
</organism>
<gene>
    <name evidence="7" type="ORF">MNBD_GAMMA14-1101</name>
</gene>
<evidence type="ECO:0000256" key="5">
    <source>
        <dbReference type="ARBA" id="ARBA00023136"/>
    </source>
</evidence>
<dbReference type="GO" id="GO:0005886">
    <property type="term" value="C:plasma membrane"/>
    <property type="evidence" value="ECO:0007669"/>
    <property type="project" value="UniProtKB-SubCell"/>
</dbReference>
<evidence type="ECO:0000256" key="4">
    <source>
        <dbReference type="ARBA" id="ARBA00022989"/>
    </source>
</evidence>
<evidence type="ECO:0000256" key="2">
    <source>
        <dbReference type="ARBA" id="ARBA00022475"/>
    </source>
</evidence>
<keyword evidence="5 6" id="KW-0472">Membrane</keyword>
<evidence type="ECO:0000313" key="7">
    <source>
        <dbReference type="EMBL" id="VAW72414.1"/>
    </source>
</evidence>
<dbReference type="Pfam" id="PF01899">
    <property type="entry name" value="MNHE"/>
    <property type="match status" value="1"/>
</dbReference>
<dbReference type="PANTHER" id="PTHR34584:SF1">
    <property type="entry name" value="NA(+)_H(+) ANTIPORTER SUBUNIT E1"/>
    <property type="match status" value="1"/>
</dbReference>
<evidence type="ECO:0008006" key="8">
    <source>
        <dbReference type="Google" id="ProtNLM"/>
    </source>
</evidence>
<dbReference type="EMBL" id="UOFM01000016">
    <property type="protein sequence ID" value="VAW72414.1"/>
    <property type="molecule type" value="Genomic_DNA"/>
</dbReference>